<keyword evidence="4" id="KW-0575">Peroxidase</keyword>
<dbReference type="FunFam" id="3.40.30.10:FF:000007">
    <property type="entry name" value="Thioredoxin-dependent thiol peroxidase"/>
    <property type="match status" value="1"/>
</dbReference>
<dbReference type="eggNOG" id="COG1225">
    <property type="taxonomic scope" value="Bacteria"/>
</dbReference>
<dbReference type="PANTHER" id="PTHR42801">
    <property type="entry name" value="THIOREDOXIN-DEPENDENT PEROXIDE REDUCTASE"/>
    <property type="match status" value="1"/>
</dbReference>
<reference evidence="15 16" key="1">
    <citation type="submission" date="2014-05" db="EMBL/GenBank/DDBJ databases">
        <title>De novo Genome Sequence of Spirocheata sp.</title>
        <authorList>
            <person name="Shivani Y."/>
            <person name="Subhash Y."/>
            <person name="Tushar L."/>
            <person name="Sasikala C."/>
            <person name="Ramana C.V."/>
        </authorList>
    </citation>
    <scope>NUCLEOTIDE SEQUENCE [LARGE SCALE GENOMIC DNA]</scope>
    <source>
        <strain evidence="15 16">JC230</strain>
    </source>
</reference>
<sequence length="158" mass="17866">MSANPQPVRLEEGQSAPDFTLADQDGQLVTLEQLRGKHVLVYFYPKDDTPGCTKEACSLRDTWQDFVNTDTVILGISKDDAASHRRFIEKYQLPFTLLSDPQGEVMTRYGAWGEKNMYGKKTMGVIRSSFLIDPQGRIKKIWRRVNTETHGSDVLAAL</sequence>
<accession>A0A098QYI1</accession>
<comment type="catalytic activity">
    <reaction evidence="12">
        <text>a hydroperoxide + [thioredoxin]-dithiol = an alcohol + [thioredoxin]-disulfide + H2O</text>
        <dbReference type="Rhea" id="RHEA:62620"/>
        <dbReference type="Rhea" id="RHEA-COMP:10698"/>
        <dbReference type="Rhea" id="RHEA-COMP:10700"/>
        <dbReference type="ChEBI" id="CHEBI:15377"/>
        <dbReference type="ChEBI" id="CHEBI:29950"/>
        <dbReference type="ChEBI" id="CHEBI:30879"/>
        <dbReference type="ChEBI" id="CHEBI:35924"/>
        <dbReference type="ChEBI" id="CHEBI:50058"/>
        <dbReference type="EC" id="1.11.1.24"/>
    </reaction>
</comment>
<dbReference type="InterPro" id="IPR050924">
    <property type="entry name" value="Peroxiredoxin_BCP/PrxQ"/>
</dbReference>
<evidence type="ECO:0000256" key="10">
    <source>
        <dbReference type="ARBA" id="ARBA00038489"/>
    </source>
</evidence>
<dbReference type="GO" id="GO:0045454">
    <property type="term" value="P:cell redox homeostasis"/>
    <property type="evidence" value="ECO:0007669"/>
    <property type="project" value="TreeGrafter"/>
</dbReference>
<evidence type="ECO:0000256" key="12">
    <source>
        <dbReference type="ARBA" id="ARBA00049091"/>
    </source>
</evidence>
<dbReference type="GO" id="GO:0005737">
    <property type="term" value="C:cytoplasm"/>
    <property type="evidence" value="ECO:0007669"/>
    <property type="project" value="TreeGrafter"/>
</dbReference>
<feature type="domain" description="Thioredoxin" evidence="14">
    <location>
        <begin position="10"/>
        <end position="158"/>
    </location>
</feature>
<keyword evidence="16" id="KW-1185">Reference proteome</keyword>
<dbReference type="PROSITE" id="PS51352">
    <property type="entry name" value="THIOREDOXIN_2"/>
    <property type="match status" value="1"/>
</dbReference>
<dbReference type="RefSeq" id="WP_156104643.1">
    <property type="nucleotide sequence ID" value="NZ_JNUP01000065.1"/>
</dbReference>
<comment type="function">
    <text evidence="1">Thiol-specific peroxidase that catalyzes the reduction of hydrogen peroxide and organic hydroperoxides to water and alcohols, respectively. Plays a role in cell protection against oxidative stress by detoxifying peroxides and as sensor of hydrogen peroxide-mediated signaling events.</text>
</comment>
<evidence type="ECO:0000313" key="15">
    <source>
        <dbReference type="EMBL" id="KGE71547.1"/>
    </source>
</evidence>
<keyword evidence="8" id="KW-0676">Redox-active center</keyword>
<dbReference type="NCBIfam" id="NF006960">
    <property type="entry name" value="PRK09437.1"/>
    <property type="match status" value="1"/>
</dbReference>
<proteinExistence type="inferred from homology"/>
<evidence type="ECO:0000256" key="11">
    <source>
        <dbReference type="ARBA" id="ARBA00042639"/>
    </source>
</evidence>
<evidence type="ECO:0000256" key="9">
    <source>
        <dbReference type="ARBA" id="ARBA00032824"/>
    </source>
</evidence>
<name>A0A098QYI1_9SPIO</name>
<evidence type="ECO:0000313" key="16">
    <source>
        <dbReference type="Proteomes" id="UP000029692"/>
    </source>
</evidence>
<dbReference type="EC" id="1.11.1.24" evidence="3"/>
<keyword evidence="7" id="KW-1015">Disulfide bond</keyword>
<dbReference type="PIRSF" id="PIRSF000239">
    <property type="entry name" value="AHPC"/>
    <property type="match status" value="1"/>
</dbReference>
<dbReference type="GO" id="GO:0008379">
    <property type="term" value="F:thioredoxin peroxidase activity"/>
    <property type="evidence" value="ECO:0007669"/>
    <property type="project" value="TreeGrafter"/>
</dbReference>
<evidence type="ECO:0000256" key="1">
    <source>
        <dbReference type="ARBA" id="ARBA00003330"/>
    </source>
</evidence>
<dbReference type="InterPro" id="IPR000866">
    <property type="entry name" value="AhpC/TSA"/>
</dbReference>
<evidence type="ECO:0000256" key="7">
    <source>
        <dbReference type="ARBA" id="ARBA00023157"/>
    </source>
</evidence>
<evidence type="ECO:0000256" key="3">
    <source>
        <dbReference type="ARBA" id="ARBA00013017"/>
    </source>
</evidence>
<protein>
    <recommendedName>
        <fullName evidence="3">thioredoxin-dependent peroxiredoxin</fullName>
        <ecNumber evidence="3">1.11.1.24</ecNumber>
    </recommendedName>
    <alternativeName>
        <fullName evidence="9">Thioredoxin peroxidase</fullName>
    </alternativeName>
    <alternativeName>
        <fullName evidence="11">Thioredoxin-dependent peroxiredoxin Bcp</fullName>
    </alternativeName>
</protein>
<evidence type="ECO:0000256" key="6">
    <source>
        <dbReference type="ARBA" id="ARBA00023002"/>
    </source>
</evidence>
<evidence type="ECO:0000256" key="13">
    <source>
        <dbReference type="PIRSR" id="PIRSR000239-1"/>
    </source>
</evidence>
<comment type="subunit">
    <text evidence="2">Monomer.</text>
</comment>
<evidence type="ECO:0000256" key="5">
    <source>
        <dbReference type="ARBA" id="ARBA00022862"/>
    </source>
</evidence>
<dbReference type="STRING" id="1480694.DC28_09620"/>
<dbReference type="OrthoDB" id="9812811at2"/>
<dbReference type="PANTHER" id="PTHR42801:SF4">
    <property type="entry name" value="AHPC_TSA FAMILY PROTEIN"/>
    <property type="match status" value="1"/>
</dbReference>
<dbReference type="EMBL" id="JNUP01000065">
    <property type="protein sequence ID" value="KGE71547.1"/>
    <property type="molecule type" value="Genomic_DNA"/>
</dbReference>
<evidence type="ECO:0000256" key="8">
    <source>
        <dbReference type="ARBA" id="ARBA00023284"/>
    </source>
</evidence>
<dbReference type="InterPro" id="IPR013766">
    <property type="entry name" value="Thioredoxin_domain"/>
</dbReference>
<keyword evidence="6" id="KW-0560">Oxidoreductase</keyword>
<dbReference type="Gene3D" id="3.40.30.10">
    <property type="entry name" value="Glutaredoxin"/>
    <property type="match status" value="1"/>
</dbReference>
<dbReference type="Proteomes" id="UP000029692">
    <property type="component" value="Unassembled WGS sequence"/>
</dbReference>
<dbReference type="SUPFAM" id="SSF52833">
    <property type="entry name" value="Thioredoxin-like"/>
    <property type="match status" value="1"/>
</dbReference>
<dbReference type="InterPro" id="IPR024706">
    <property type="entry name" value="Peroxiredoxin_AhpC-typ"/>
</dbReference>
<comment type="similarity">
    <text evidence="10">Belongs to the peroxiredoxin family. BCP/PrxQ subfamily.</text>
</comment>
<feature type="active site" description="Cysteine sulfenic acid (-SOH) intermediate; for peroxidase activity" evidence="13">
    <location>
        <position position="52"/>
    </location>
</feature>
<gene>
    <name evidence="15" type="ORF">DC28_09620</name>
</gene>
<dbReference type="AlphaFoldDB" id="A0A098QYI1"/>
<evidence type="ECO:0000256" key="4">
    <source>
        <dbReference type="ARBA" id="ARBA00022559"/>
    </source>
</evidence>
<evidence type="ECO:0000256" key="2">
    <source>
        <dbReference type="ARBA" id="ARBA00011245"/>
    </source>
</evidence>
<comment type="caution">
    <text evidence="15">The sequence shown here is derived from an EMBL/GenBank/DDBJ whole genome shotgun (WGS) entry which is preliminary data.</text>
</comment>
<keyword evidence="5" id="KW-0049">Antioxidant</keyword>
<dbReference type="InterPro" id="IPR036249">
    <property type="entry name" value="Thioredoxin-like_sf"/>
</dbReference>
<dbReference type="CDD" id="cd03017">
    <property type="entry name" value="PRX_BCP"/>
    <property type="match status" value="1"/>
</dbReference>
<dbReference type="Pfam" id="PF00578">
    <property type="entry name" value="AhpC-TSA"/>
    <property type="match status" value="1"/>
</dbReference>
<evidence type="ECO:0000259" key="14">
    <source>
        <dbReference type="PROSITE" id="PS51352"/>
    </source>
</evidence>
<organism evidence="15 16">
    <name type="scientific">Spirochaeta lutea</name>
    <dbReference type="NCBI Taxonomy" id="1480694"/>
    <lineage>
        <taxon>Bacteria</taxon>
        <taxon>Pseudomonadati</taxon>
        <taxon>Spirochaetota</taxon>
        <taxon>Spirochaetia</taxon>
        <taxon>Spirochaetales</taxon>
        <taxon>Spirochaetaceae</taxon>
        <taxon>Spirochaeta</taxon>
    </lineage>
</organism>
<dbReference type="GO" id="GO:0034599">
    <property type="term" value="P:cellular response to oxidative stress"/>
    <property type="evidence" value="ECO:0007669"/>
    <property type="project" value="TreeGrafter"/>
</dbReference>